<dbReference type="OrthoDB" id="5834362at2759"/>
<comment type="similarity">
    <text evidence="1">Belongs to the lin-52 family.</text>
</comment>
<dbReference type="STRING" id="283909.R7TWB3"/>
<dbReference type="GO" id="GO:0070176">
    <property type="term" value="C:DRM complex"/>
    <property type="evidence" value="ECO:0007669"/>
    <property type="project" value="InterPro"/>
</dbReference>
<dbReference type="FunCoup" id="R7TWB3">
    <property type="interactions" value="436"/>
</dbReference>
<organism evidence="2">
    <name type="scientific">Capitella teleta</name>
    <name type="common">Polychaete worm</name>
    <dbReference type="NCBI Taxonomy" id="283909"/>
    <lineage>
        <taxon>Eukaryota</taxon>
        <taxon>Metazoa</taxon>
        <taxon>Spiralia</taxon>
        <taxon>Lophotrochozoa</taxon>
        <taxon>Annelida</taxon>
        <taxon>Polychaeta</taxon>
        <taxon>Sedentaria</taxon>
        <taxon>Scolecida</taxon>
        <taxon>Capitellidae</taxon>
        <taxon>Capitella</taxon>
    </lineage>
</organism>
<dbReference type="PANTHER" id="PTHR31489:SF2">
    <property type="entry name" value="PROTEIN LIN-52 HOMOLOG"/>
    <property type="match status" value="1"/>
</dbReference>
<dbReference type="EMBL" id="AMQN01011912">
    <property type="status" value="NOT_ANNOTATED_CDS"/>
    <property type="molecule type" value="Genomic_DNA"/>
</dbReference>
<evidence type="ECO:0000313" key="4">
    <source>
        <dbReference type="Proteomes" id="UP000014760"/>
    </source>
</evidence>
<reference evidence="2 4" key="2">
    <citation type="journal article" date="2013" name="Nature">
        <title>Insights into bilaterian evolution from three spiralian genomes.</title>
        <authorList>
            <person name="Simakov O."/>
            <person name="Marletaz F."/>
            <person name="Cho S.J."/>
            <person name="Edsinger-Gonzales E."/>
            <person name="Havlak P."/>
            <person name="Hellsten U."/>
            <person name="Kuo D.H."/>
            <person name="Larsson T."/>
            <person name="Lv J."/>
            <person name="Arendt D."/>
            <person name="Savage R."/>
            <person name="Osoegawa K."/>
            <person name="de Jong P."/>
            <person name="Grimwood J."/>
            <person name="Chapman J.A."/>
            <person name="Shapiro H."/>
            <person name="Aerts A."/>
            <person name="Otillar R.P."/>
            <person name="Terry A.Y."/>
            <person name="Boore J.L."/>
            <person name="Grigoriev I.V."/>
            <person name="Lindberg D.R."/>
            <person name="Seaver E.C."/>
            <person name="Weisblat D.A."/>
            <person name="Putnam N.H."/>
            <person name="Rokhsar D.S."/>
        </authorList>
    </citation>
    <scope>NUCLEOTIDE SEQUENCE</scope>
    <source>
        <strain evidence="2 4">I ESC-2004</strain>
    </source>
</reference>
<protein>
    <recommendedName>
        <fullName evidence="5">Protein lin-52 homolog</fullName>
    </recommendedName>
</protein>
<evidence type="ECO:0008006" key="5">
    <source>
        <dbReference type="Google" id="ProtNLM"/>
    </source>
</evidence>
<dbReference type="OMA" id="NVQNTAY"/>
<dbReference type="HOGENOM" id="CLU_143062_1_0_1"/>
<dbReference type="EMBL" id="KB309179">
    <property type="protein sequence ID" value="ELT95270.1"/>
    <property type="molecule type" value="Genomic_DNA"/>
</dbReference>
<keyword evidence="4" id="KW-1185">Reference proteome</keyword>
<proteinExistence type="inferred from homology"/>
<name>R7TWB3_CAPTE</name>
<dbReference type="AlphaFoldDB" id="R7TWB3"/>
<dbReference type="EnsemblMetazoa" id="CapteT182255">
    <property type="protein sequence ID" value="CapteP182255"/>
    <property type="gene ID" value="CapteG182255"/>
</dbReference>
<gene>
    <name evidence="2" type="ORF">CAPTEDRAFT_182255</name>
</gene>
<reference evidence="4" key="1">
    <citation type="submission" date="2012-12" db="EMBL/GenBank/DDBJ databases">
        <authorList>
            <person name="Hellsten U."/>
            <person name="Grimwood J."/>
            <person name="Chapman J.A."/>
            <person name="Shapiro H."/>
            <person name="Aerts A."/>
            <person name="Otillar R.P."/>
            <person name="Terry A.Y."/>
            <person name="Boore J.L."/>
            <person name="Simakov O."/>
            <person name="Marletaz F."/>
            <person name="Cho S.-J."/>
            <person name="Edsinger-Gonzales E."/>
            <person name="Havlak P."/>
            <person name="Kuo D.-H."/>
            <person name="Larsson T."/>
            <person name="Lv J."/>
            <person name="Arendt D."/>
            <person name="Savage R."/>
            <person name="Osoegawa K."/>
            <person name="de Jong P."/>
            <person name="Lindberg D.R."/>
            <person name="Seaver E.C."/>
            <person name="Weisblat D.A."/>
            <person name="Putnam N.H."/>
            <person name="Grigoriev I.V."/>
            <person name="Rokhsar D.S."/>
        </authorList>
    </citation>
    <scope>NUCLEOTIDE SEQUENCE</scope>
    <source>
        <strain evidence="4">I ESC-2004</strain>
    </source>
</reference>
<dbReference type="Pfam" id="PF10044">
    <property type="entry name" value="LIN52"/>
    <property type="match status" value="1"/>
</dbReference>
<accession>R7TWB3</accession>
<dbReference type="Proteomes" id="UP000014760">
    <property type="component" value="Unassembled WGS sequence"/>
</dbReference>
<dbReference type="InterPro" id="IPR018737">
    <property type="entry name" value="DREAM_LIN52"/>
</dbReference>
<dbReference type="GO" id="GO:0006355">
    <property type="term" value="P:regulation of DNA-templated transcription"/>
    <property type="evidence" value="ECO:0007669"/>
    <property type="project" value="InterPro"/>
</dbReference>
<reference evidence="3" key="3">
    <citation type="submission" date="2015-06" db="UniProtKB">
        <authorList>
            <consortium name="EnsemblMetazoa"/>
        </authorList>
    </citation>
    <scope>IDENTIFICATION</scope>
</reference>
<evidence type="ECO:0000313" key="3">
    <source>
        <dbReference type="EnsemblMetazoa" id="CapteP182255"/>
    </source>
</evidence>
<evidence type="ECO:0000313" key="2">
    <source>
        <dbReference type="EMBL" id="ELT95270.1"/>
    </source>
</evidence>
<sequence length="110" mass="12318">MANAAPKKNPSLLSAERLDRASPELWPEAIPGVSDFAALNTPDSSPPKWLSDLEKDDTEMIQEFASLTPSQLLEKIRSLQNLSYQLGLEEAHEMTRGKFLDILEKPNRRA</sequence>
<dbReference type="PANTHER" id="PTHR31489">
    <property type="entry name" value="LIN52 FAMILY MEMBER"/>
    <property type="match status" value="1"/>
</dbReference>
<evidence type="ECO:0000256" key="1">
    <source>
        <dbReference type="ARBA" id="ARBA00005456"/>
    </source>
</evidence>